<keyword evidence="1" id="KW-1133">Transmembrane helix</keyword>
<feature type="transmembrane region" description="Helical" evidence="1">
    <location>
        <begin position="6"/>
        <end position="28"/>
    </location>
</feature>
<evidence type="ECO:0000313" key="2">
    <source>
        <dbReference type="EMBL" id="AKE44745.1"/>
    </source>
</evidence>
<dbReference type="RefSeq" id="YP_009189499.1">
    <property type="nucleotide sequence ID" value="NC_028676.1"/>
</dbReference>
<keyword evidence="1" id="KW-0812">Transmembrane</keyword>
<organism evidence="2 3">
    <name type="scientific">Sinorhizobium phage phiM9</name>
    <dbReference type="NCBI Taxonomy" id="1636182"/>
    <lineage>
        <taxon>Viruses</taxon>
        <taxon>Duplodnaviria</taxon>
        <taxon>Heunggongvirae</taxon>
        <taxon>Uroviricota</taxon>
        <taxon>Caudoviricetes</taxon>
        <taxon>Pootjesviridae</taxon>
        <taxon>Emnonavirus</taxon>
        <taxon>Emnonavirus phiM9</taxon>
    </lineage>
</organism>
<dbReference type="OrthoDB" id="39477at10239"/>
<reference evidence="3" key="2">
    <citation type="submission" date="2015-03" db="EMBL/GenBank/DDBJ databases">
        <title>The genome and structure of Sinorhizobium meliloti phage phiM9.</title>
        <authorList>
            <person name="Johnson M.C."/>
            <person name="Tatum K.B."/>
            <person name="Lynn J.S."/>
            <person name="Brewer T.E."/>
            <person name="Washburn B.K."/>
            <person name="Stroupe M.E."/>
            <person name="Jones K.M."/>
        </authorList>
    </citation>
    <scope>NUCLEOTIDE SEQUENCE [LARGE SCALE GENOMIC DNA]</scope>
</reference>
<name>A0A0F6R5X4_9CAUD</name>
<sequence length="147" mass="16652">MSTFLISAIQVFGFAALALVLVILGVIIGSKRSKKVEVQKVEEKAKRTLSDLKHRMSYQRLLDMGGLDDIIMDEDDFEELVELNVDDFLKRQSKKFLECSLNLMAHSYESMDEARDDAIGILQLAFDDDIIDRIEPKDQGGKRVDIA</sequence>
<keyword evidence="1" id="KW-0472">Membrane</keyword>
<dbReference type="Proteomes" id="UP000033804">
    <property type="component" value="Segment"/>
</dbReference>
<proteinExistence type="predicted"/>
<evidence type="ECO:0000313" key="3">
    <source>
        <dbReference type="Proteomes" id="UP000033804"/>
    </source>
</evidence>
<evidence type="ECO:0000256" key="1">
    <source>
        <dbReference type="SAM" id="Phobius"/>
    </source>
</evidence>
<dbReference type="EMBL" id="KP881232">
    <property type="protein sequence ID" value="AKE44745.1"/>
    <property type="molecule type" value="Genomic_DNA"/>
</dbReference>
<gene>
    <name evidence="2" type="ORF">Sm_phiM9_117</name>
</gene>
<dbReference type="KEGG" id="vg:26517797"/>
<reference evidence="2 3" key="1">
    <citation type="journal article" date="2015" name="J. Virol.">
        <title>Sinorhizobium meliloti Phage ?M9 Defines a New Group of T4 Superfamily Phages with Unusual Genomic Features but a Common T=16 Capsid.</title>
        <authorList>
            <person name="Johnson M.C."/>
            <person name="Tatum K.B."/>
            <person name="Lynn J.S."/>
            <person name="Brewer T.E."/>
            <person name="Lu S."/>
            <person name="Washburn B.K."/>
            <person name="Stroupe M.E."/>
            <person name="Jones K.M."/>
        </authorList>
    </citation>
    <scope>NUCLEOTIDE SEQUENCE [LARGE SCALE GENOMIC DNA]</scope>
</reference>
<accession>A0A0F6R5X4</accession>
<protein>
    <submittedName>
        <fullName evidence="2">Uncharacterized protein</fullName>
    </submittedName>
</protein>
<dbReference type="GeneID" id="26517797"/>
<keyword evidence="3" id="KW-1185">Reference proteome</keyword>